<feature type="binding site" evidence="10">
    <location>
        <position position="247"/>
    </location>
    <ligand>
        <name>Zn(2+)</name>
        <dbReference type="ChEBI" id="CHEBI:29105"/>
        <label>1</label>
    </ligand>
</feature>
<feature type="binding site" evidence="10">
    <location>
        <begin position="15"/>
        <end position="17"/>
    </location>
    <ligand>
        <name>substrate</name>
    </ligand>
</feature>
<sequence length="344" mass="38217">MQELNLICPDDWHLHLRDGANMASVLPDSARRFGRAIVMPNLKPPVTTVDLAAAYRDRIVAALEPSSAFQPLMTLYLTDNTTVSEIEKAKSSGFVQAVKYYPAGATTHSENGVTDLKRVYNVLEAMEKMDLPLLLHGEVTDPDIDIFDREAVFIERHLLPLTRNFPGLRMVLEHITTRTATQFVADAGKQIAATITAHHLLLNRNALFVGGVRPHHYCLPILKRETHRQALIQAATSGNPKYFLGTDSAPHPRQDKESACGCAGIYTAHAAIELYAEVFEAAGALDKLEAFASFHGPDFYQLPRNQGHITLEKRSWTVPESYPCGVDTLIPLRAGEKLSWKLRE</sequence>
<dbReference type="GO" id="GO:0005829">
    <property type="term" value="C:cytosol"/>
    <property type="evidence" value="ECO:0007669"/>
    <property type="project" value="TreeGrafter"/>
</dbReference>
<dbReference type="EMBL" id="SZUV01000001">
    <property type="protein sequence ID" value="TQN52321.1"/>
    <property type="molecule type" value="Genomic_DNA"/>
</dbReference>
<dbReference type="HAMAP" id="MF_00219">
    <property type="entry name" value="PyrC_classII"/>
    <property type="match status" value="1"/>
</dbReference>
<dbReference type="UniPathway" id="UPA00070">
    <property type="reaction ID" value="UER00117"/>
</dbReference>
<dbReference type="InterPro" id="IPR032466">
    <property type="entry name" value="Metal_Hydrolase"/>
</dbReference>
<feature type="binding site" evidence="10">
    <location>
        <position position="13"/>
    </location>
    <ligand>
        <name>Zn(2+)</name>
        <dbReference type="ChEBI" id="CHEBI:29105"/>
        <label>1</label>
    </ligand>
</feature>
<dbReference type="Pfam" id="PF01979">
    <property type="entry name" value="Amidohydro_1"/>
    <property type="match status" value="1"/>
</dbReference>
<evidence type="ECO:0000256" key="7">
    <source>
        <dbReference type="ARBA" id="ARBA00022833"/>
    </source>
</evidence>
<organism evidence="13 14">
    <name type="scientific">Acidithiobacillus thiooxidans ATCC 19377</name>
    <dbReference type="NCBI Taxonomy" id="637390"/>
    <lineage>
        <taxon>Bacteria</taxon>
        <taxon>Pseudomonadati</taxon>
        <taxon>Pseudomonadota</taxon>
        <taxon>Acidithiobacillia</taxon>
        <taxon>Acidithiobacillales</taxon>
        <taxon>Acidithiobacillaceae</taxon>
        <taxon>Acidithiobacillus</taxon>
    </lineage>
</organism>
<feature type="binding site" evidence="10">
    <location>
        <position position="263"/>
    </location>
    <ligand>
        <name>substrate</name>
    </ligand>
</feature>
<dbReference type="EC" id="3.5.2.3" evidence="4 10"/>
<keyword evidence="5 10" id="KW-0479">Metal-binding</keyword>
<dbReference type="PROSITE" id="PS00483">
    <property type="entry name" value="DIHYDROOROTASE_2"/>
    <property type="match status" value="1"/>
</dbReference>
<feature type="binding site" evidence="10">
    <location>
        <position position="219"/>
    </location>
    <ligand>
        <name>substrate</name>
    </ligand>
</feature>
<comment type="subunit">
    <text evidence="10">Homodimer.</text>
</comment>
<dbReference type="SUPFAM" id="SSF51556">
    <property type="entry name" value="Metallo-dependent hydrolases"/>
    <property type="match status" value="1"/>
</dbReference>
<dbReference type="GO" id="GO:0008270">
    <property type="term" value="F:zinc ion binding"/>
    <property type="evidence" value="ECO:0007669"/>
    <property type="project" value="UniProtKB-UniRule"/>
</dbReference>
<feature type="active site" evidence="10">
    <location>
        <position position="247"/>
    </location>
</feature>
<comment type="catalytic activity">
    <reaction evidence="9 10 11">
        <text>(S)-dihydroorotate + H2O = N-carbamoyl-L-aspartate + H(+)</text>
        <dbReference type="Rhea" id="RHEA:24296"/>
        <dbReference type="ChEBI" id="CHEBI:15377"/>
        <dbReference type="ChEBI" id="CHEBI:15378"/>
        <dbReference type="ChEBI" id="CHEBI:30864"/>
        <dbReference type="ChEBI" id="CHEBI:32814"/>
        <dbReference type="EC" id="3.5.2.3"/>
    </reaction>
</comment>
<feature type="binding site" evidence="10">
    <location>
        <position position="136"/>
    </location>
    <ligand>
        <name>Zn(2+)</name>
        <dbReference type="ChEBI" id="CHEBI:29105"/>
        <label>2</label>
    </ligand>
</feature>
<evidence type="ECO:0000256" key="11">
    <source>
        <dbReference type="RuleBase" id="RU003440"/>
    </source>
</evidence>
<dbReference type="GO" id="GO:0004151">
    <property type="term" value="F:dihydroorotase activity"/>
    <property type="evidence" value="ECO:0007669"/>
    <property type="project" value="UniProtKB-UniRule"/>
</dbReference>
<evidence type="ECO:0000256" key="8">
    <source>
        <dbReference type="ARBA" id="ARBA00022975"/>
    </source>
</evidence>
<dbReference type="PIRSF" id="PIRSF001237">
    <property type="entry name" value="DHOdimr"/>
    <property type="match status" value="1"/>
</dbReference>
<evidence type="ECO:0000256" key="4">
    <source>
        <dbReference type="ARBA" id="ARBA00012860"/>
    </source>
</evidence>
<dbReference type="PROSITE" id="PS00482">
    <property type="entry name" value="DIHYDROOROTASE_1"/>
    <property type="match status" value="1"/>
</dbReference>
<comment type="similarity">
    <text evidence="3 10 11">Belongs to the metallo-dependent hydrolases superfamily. DHOase family. Class II DHOase subfamily.</text>
</comment>
<comment type="cofactor">
    <cofactor evidence="10 11">
        <name>Zn(2+)</name>
        <dbReference type="ChEBI" id="CHEBI:29105"/>
    </cofactor>
    <text evidence="10 11">Binds 2 Zn(2+) ions per subunit.</text>
</comment>
<feature type="domain" description="Amidohydrolase-related" evidence="12">
    <location>
        <begin position="11"/>
        <end position="313"/>
    </location>
</feature>
<evidence type="ECO:0000256" key="5">
    <source>
        <dbReference type="ARBA" id="ARBA00022723"/>
    </source>
</evidence>
<comment type="pathway">
    <text evidence="2 10 11">Pyrimidine metabolism; UMP biosynthesis via de novo pathway; (S)-dihydroorotate from bicarbonate: step 3/3.</text>
</comment>
<evidence type="ECO:0000256" key="10">
    <source>
        <dbReference type="HAMAP-Rule" id="MF_00219"/>
    </source>
</evidence>
<reference evidence="13 14" key="1">
    <citation type="submission" date="2019-03" db="EMBL/GenBank/DDBJ databases">
        <title>New insights into Acidothiobacillus thiooxidans sulfur metabolism through coupled gene expression, solution geochemistry, microscopy and spectroscopy analyses.</title>
        <authorList>
            <person name="Camacho D."/>
            <person name="Frazao R."/>
            <person name="Fouillen A."/>
            <person name="Nanci A."/>
            <person name="Lang B.F."/>
            <person name="Apte S.C."/>
            <person name="Baron C."/>
            <person name="Warren L.A."/>
        </authorList>
    </citation>
    <scope>NUCLEOTIDE SEQUENCE [LARGE SCALE GENOMIC DNA]</scope>
    <source>
        <strain evidence="13 14">ATCC 19377</strain>
    </source>
</reference>
<dbReference type="CDD" id="cd01294">
    <property type="entry name" value="DHOase"/>
    <property type="match status" value="1"/>
</dbReference>
<protein>
    <recommendedName>
        <fullName evidence="4 10">Dihydroorotase</fullName>
        <shortName evidence="10">DHOase</shortName>
        <ecNumber evidence="4 10">3.5.2.3</ecNumber>
    </recommendedName>
</protein>
<evidence type="ECO:0000256" key="6">
    <source>
        <dbReference type="ARBA" id="ARBA00022801"/>
    </source>
</evidence>
<dbReference type="GO" id="GO:0044205">
    <property type="term" value="P:'de novo' UMP biosynthetic process"/>
    <property type="evidence" value="ECO:0007669"/>
    <property type="project" value="UniProtKB-UniRule"/>
</dbReference>
<dbReference type="InterPro" id="IPR002195">
    <property type="entry name" value="Dihydroorotase_CS"/>
</dbReference>
<proteinExistence type="inferred from homology"/>
<gene>
    <name evidence="13" type="primary">pyrC_1</name>
    <name evidence="10" type="synonym">pyrC</name>
    <name evidence="13" type="ORF">DLNHIDIE_02212</name>
</gene>
<dbReference type="InterPro" id="IPR004721">
    <property type="entry name" value="DHOdimr"/>
</dbReference>
<dbReference type="AlphaFoldDB" id="A0A543Q7L1"/>
<evidence type="ECO:0000256" key="3">
    <source>
        <dbReference type="ARBA" id="ARBA00005631"/>
    </source>
</evidence>
<accession>A0A543Q7L1</accession>
<feature type="binding site" evidence="10">
    <location>
        <position position="41"/>
    </location>
    <ligand>
        <name>substrate</name>
    </ligand>
</feature>
<dbReference type="PANTHER" id="PTHR43137:SF1">
    <property type="entry name" value="DIHYDROOROTASE"/>
    <property type="match status" value="1"/>
</dbReference>
<comment type="caution">
    <text evidence="13">The sequence shown here is derived from an EMBL/GenBank/DDBJ whole genome shotgun (WGS) entry which is preliminary data.</text>
</comment>
<comment type="function">
    <text evidence="1 10">Catalyzes the reversible cyclization of carbamoyl aspartate to dihydroorotate.</text>
</comment>
<dbReference type="GO" id="GO:0006207">
    <property type="term" value="P:'de novo' pyrimidine nucleobase biosynthetic process"/>
    <property type="evidence" value="ECO:0007669"/>
    <property type="project" value="TreeGrafter"/>
</dbReference>
<keyword evidence="8 10" id="KW-0665">Pyrimidine biosynthesis</keyword>
<dbReference type="RefSeq" id="WP_142088539.1">
    <property type="nucleotide sequence ID" value="NZ_SZUV01000001.1"/>
</dbReference>
<dbReference type="Gene3D" id="3.20.20.140">
    <property type="entry name" value="Metal-dependent hydrolases"/>
    <property type="match status" value="1"/>
</dbReference>
<feature type="binding site" description="via carbamate group" evidence="10">
    <location>
        <position position="99"/>
    </location>
    <ligand>
        <name>Zn(2+)</name>
        <dbReference type="ChEBI" id="CHEBI:29105"/>
        <label>1</label>
    </ligand>
</feature>
<keyword evidence="6 10" id="KW-0378">Hydrolase</keyword>
<dbReference type="Proteomes" id="UP000315403">
    <property type="component" value="Unassembled WGS sequence"/>
</dbReference>
<evidence type="ECO:0000313" key="14">
    <source>
        <dbReference type="Proteomes" id="UP000315403"/>
    </source>
</evidence>
<feature type="binding site" evidence="10">
    <location>
        <position position="174"/>
    </location>
    <ligand>
        <name>Zn(2+)</name>
        <dbReference type="ChEBI" id="CHEBI:29105"/>
        <label>2</label>
    </ligand>
</feature>
<feature type="binding site" description="via carbamate group" evidence="10">
    <location>
        <position position="99"/>
    </location>
    <ligand>
        <name>Zn(2+)</name>
        <dbReference type="ChEBI" id="CHEBI:29105"/>
        <label>2</label>
    </ligand>
</feature>
<evidence type="ECO:0000256" key="2">
    <source>
        <dbReference type="ARBA" id="ARBA00004880"/>
    </source>
</evidence>
<feature type="modified residue" description="N6-carboxylysine" evidence="10">
    <location>
        <position position="99"/>
    </location>
</feature>
<dbReference type="InterPro" id="IPR006680">
    <property type="entry name" value="Amidohydro-rel"/>
</dbReference>
<name>A0A543Q7L1_ACITH</name>
<dbReference type="FunFam" id="3.20.20.140:FF:000006">
    <property type="entry name" value="Dihydroorotase"/>
    <property type="match status" value="1"/>
</dbReference>
<evidence type="ECO:0000259" key="12">
    <source>
        <dbReference type="Pfam" id="PF01979"/>
    </source>
</evidence>
<evidence type="ECO:0000256" key="1">
    <source>
        <dbReference type="ARBA" id="ARBA00002368"/>
    </source>
</evidence>
<feature type="binding site" evidence="10">
    <location>
        <position position="136"/>
    </location>
    <ligand>
        <name>substrate</name>
    </ligand>
</feature>
<dbReference type="NCBIfam" id="TIGR00856">
    <property type="entry name" value="pyrC_dimer"/>
    <property type="match status" value="1"/>
</dbReference>
<dbReference type="PANTHER" id="PTHR43137">
    <property type="entry name" value="DIHYDROOROTASE"/>
    <property type="match status" value="1"/>
</dbReference>
<evidence type="ECO:0000256" key="9">
    <source>
        <dbReference type="ARBA" id="ARBA00048492"/>
    </source>
</evidence>
<evidence type="ECO:0000313" key="13">
    <source>
        <dbReference type="EMBL" id="TQN52321.1"/>
    </source>
</evidence>
<feature type="binding site" evidence="10">
    <location>
        <position position="15"/>
    </location>
    <ligand>
        <name>Zn(2+)</name>
        <dbReference type="ChEBI" id="CHEBI:29105"/>
        <label>1</label>
    </ligand>
</feature>
<feature type="binding site" evidence="10">
    <location>
        <position position="251"/>
    </location>
    <ligand>
        <name>substrate</name>
    </ligand>
</feature>
<keyword evidence="7 10" id="KW-0862">Zinc</keyword>